<organism evidence="1 2">
    <name type="scientific">Camellia lanceoleosa</name>
    <dbReference type="NCBI Taxonomy" id="1840588"/>
    <lineage>
        <taxon>Eukaryota</taxon>
        <taxon>Viridiplantae</taxon>
        <taxon>Streptophyta</taxon>
        <taxon>Embryophyta</taxon>
        <taxon>Tracheophyta</taxon>
        <taxon>Spermatophyta</taxon>
        <taxon>Magnoliopsida</taxon>
        <taxon>eudicotyledons</taxon>
        <taxon>Gunneridae</taxon>
        <taxon>Pentapetalae</taxon>
        <taxon>asterids</taxon>
        <taxon>Ericales</taxon>
        <taxon>Theaceae</taxon>
        <taxon>Camellia</taxon>
    </lineage>
</organism>
<reference evidence="1 2" key="1">
    <citation type="journal article" date="2022" name="Plant J.">
        <title>Chromosome-level genome of Camellia lanceoleosa provides a valuable resource for understanding genome evolution and self-incompatibility.</title>
        <authorList>
            <person name="Gong W."/>
            <person name="Xiao S."/>
            <person name="Wang L."/>
            <person name="Liao Z."/>
            <person name="Chang Y."/>
            <person name="Mo W."/>
            <person name="Hu G."/>
            <person name="Li W."/>
            <person name="Zhao G."/>
            <person name="Zhu H."/>
            <person name="Hu X."/>
            <person name="Ji K."/>
            <person name="Xiang X."/>
            <person name="Song Q."/>
            <person name="Yuan D."/>
            <person name="Jin S."/>
            <person name="Zhang L."/>
        </authorList>
    </citation>
    <scope>NUCLEOTIDE SEQUENCE [LARGE SCALE GENOMIC DNA]</scope>
    <source>
        <strain evidence="1">SQ_2022a</strain>
    </source>
</reference>
<gene>
    <name evidence="1" type="ORF">LOK49_LG07G01373</name>
</gene>
<accession>A0ACC0GY59</accession>
<protein>
    <submittedName>
        <fullName evidence="1">NPC1-like intracellular cholesterol transporter 1</fullName>
    </submittedName>
</protein>
<proteinExistence type="predicted"/>
<name>A0ACC0GY59_9ERIC</name>
<evidence type="ECO:0000313" key="1">
    <source>
        <dbReference type="EMBL" id="KAI8005659.1"/>
    </source>
</evidence>
<dbReference type="Proteomes" id="UP001060215">
    <property type="component" value="Chromosome 7"/>
</dbReference>
<sequence>MTVFYSSESRHTNQLCSISQCDANSLLSKISRASLMPESTHIAKLAASWLDDFLVWMSLEAFGCCRKFVDGNYCPPDDQVVLSMFGPPSRSVPIEREQELETSTLSHLTD</sequence>
<evidence type="ECO:0000313" key="2">
    <source>
        <dbReference type="Proteomes" id="UP001060215"/>
    </source>
</evidence>
<comment type="caution">
    <text evidence="1">The sequence shown here is derived from an EMBL/GenBank/DDBJ whole genome shotgun (WGS) entry which is preliminary data.</text>
</comment>
<dbReference type="EMBL" id="CM045764">
    <property type="protein sequence ID" value="KAI8005659.1"/>
    <property type="molecule type" value="Genomic_DNA"/>
</dbReference>
<keyword evidence="2" id="KW-1185">Reference proteome</keyword>